<feature type="compositionally biased region" description="Basic residues" evidence="1">
    <location>
        <begin position="196"/>
        <end position="205"/>
    </location>
</feature>
<accession>F0W3H5</accession>
<feature type="region of interest" description="Disordered" evidence="1">
    <location>
        <begin position="472"/>
        <end position="527"/>
    </location>
</feature>
<evidence type="ECO:0000313" key="3">
    <source>
        <dbReference type="EMBL" id="CCA16323.1"/>
    </source>
</evidence>
<name>F0W3H5_9STRA</name>
<feature type="compositionally biased region" description="Polar residues" evidence="1">
    <location>
        <begin position="382"/>
        <end position="394"/>
    </location>
</feature>
<dbReference type="EMBL" id="FR824058">
    <property type="protein sequence ID" value="CCA15618.1"/>
    <property type="molecule type" value="Genomic_DNA"/>
</dbReference>
<reference evidence="2" key="2">
    <citation type="submission" date="2011-02" db="EMBL/GenBank/DDBJ databases">
        <authorList>
            <person name="MacLean D."/>
        </authorList>
    </citation>
    <scope>NUCLEOTIDE SEQUENCE</scope>
</reference>
<dbReference type="HOGENOM" id="CLU_517227_0_0_1"/>
<evidence type="ECO:0000256" key="1">
    <source>
        <dbReference type="SAM" id="MobiDB-lite"/>
    </source>
</evidence>
<evidence type="ECO:0000313" key="2">
    <source>
        <dbReference type="EMBL" id="CCA15618.1"/>
    </source>
</evidence>
<proteinExistence type="predicted"/>
<feature type="region of interest" description="Disordered" evidence="1">
    <location>
        <begin position="369"/>
        <end position="394"/>
    </location>
</feature>
<feature type="compositionally biased region" description="Basic and acidic residues" evidence="1">
    <location>
        <begin position="511"/>
        <end position="527"/>
    </location>
</feature>
<feature type="region of interest" description="Disordered" evidence="1">
    <location>
        <begin position="196"/>
        <end position="221"/>
    </location>
</feature>
<dbReference type="AlphaFoldDB" id="F0W3H5"/>
<sequence>MAGHLDRVAKMHSCVDTNSPNSTHLPQFHSGTKSVSEKSILKKAGVIKSDGNVDTDLRKSRDKSAIVNLPKAASSKNNVKQPRFLEKLQSTSVNKDSGSQSLRNLSCDRIYEDALNLNHRTYSGKGLQQKRAQLRIWEENQMILKRLHATKSTLDSKKWEEDEQRNKKWLGTQEKRRRALQQELDKAQSDPYSLLRSRKAPKSKHAPIAASMCSPTSFDRRPGGGSVRAEHLFQPELGIHDYCNDQLVICTQHQSENERISSTSLCDFLEQEVQAVLAVEGTLLSPDQADESCYDLSLNEARQNNLQPCGSHNHLLSDVRAELDCGILEAQEATAALSTKFDDNNCLDDNARIQYNQTLSEAMLKSIPSPRDFQDEDHSGEISGSPTLDSSRSNADASTFSSVFLHNEALNEHIAHANESHSEYQDQNGATNDILTDLSTSNSVDVGTRTLVNESSTFGFLGHEALSGVLPDASLPIGSENQEYHDRDAESYQQDEESYHQDEETYLQDEPSDHYDEESQYHDDDFE</sequence>
<gene>
    <name evidence="2" type="primary">AlNc14C13G1538</name>
    <name evidence="3" type="synonym">AlNc14C20G2098</name>
    <name evidence="2" type="ORF">ALNC14_017610</name>
    <name evidence="3" type="ORF">ALNC14_024660</name>
</gene>
<dbReference type="EMBL" id="FR824065">
    <property type="protein sequence ID" value="CCA16323.1"/>
    <property type="molecule type" value="Genomic_DNA"/>
</dbReference>
<reference evidence="2" key="1">
    <citation type="journal article" date="2011" name="PLoS Biol.">
        <title>Gene gain and loss during evolution of obligate parasitism in the white rust pathogen of Arabidopsis thaliana.</title>
        <authorList>
            <person name="Kemen E."/>
            <person name="Gardiner A."/>
            <person name="Schultz-Larsen T."/>
            <person name="Kemen A.C."/>
            <person name="Balmuth A.L."/>
            <person name="Robert-Seilaniantz A."/>
            <person name="Bailey K."/>
            <person name="Holub E."/>
            <person name="Studholme D.J."/>
            <person name="Maclean D."/>
            <person name="Jones J.D."/>
        </authorList>
    </citation>
    <scope>NUCLEOTIDE SEQUENCE</scope>
</reference>
<organism evidence="2">
    <name type="scientific">Albugo laibachii Nc14</name>
    <dbReference type="NCBI Taxonomy" id="890382"/>
    <lineage>
        <taxon>Eukaryota</taxon>
        <taxon>Sar</taxon>
        <taxon>Stramenopiles</taxon>
        <taxon>Oomycota</taxon>
        <taxon>Peronosporomycetes</taxon>
        <taxon>Albuginales</taxon>
        <taxon>Albuginaceae</taxon>
        <taxon>Albugo</taxon>
    </lineage>
</organism>
<protein>
    <submittedName>
        <fullName evidence="2">AlNc14C13G1538 protein</fullName>
    </submittedName>
    <submittedName>
        <fullName evidence="3">AlNc14C20G2098 protein</fullName>
    </submittedName>
</protein>